<keyword evidence="18" id="KW-1185">Reference proteome</keyword>
<proteinExistence type="inferred from homology"/>
<keyword evidence="10 15" id="KW-0660">Purine salvage</keyword>
<dbReference type="InterPro" id="IPR050408">
    <property type="entry name" value="HGPRT"/>
</dbReference>
<sequence>MRRHGRTVLELFAEKQIETEVDRIATEIATHCSGDPSNLMLVAVLKGAFVFTADLMRALSRKGVAPEVEFISLSSYGAGTVGGEVRLFRDIERPVDGRDVVLVEDILESGRTVALARKLMWERGAKSVRLAVLLDKPGHRKVEIEAEHVGFTCPDKFVVGYGLDAGYRFRELPFIGYLVEE</sequence>
<comment type="pathway">
    <text evidence="3 15">Purine metabolism; IMP biosynthesis via salvage pathway; IMP from hypoxanthine: step 1/1.</text>
</comment>
<comment type="caution">
    <text evidence="17">The sequence shown here is derived from an EMBL/GenBank/DDBJ whole genome shotgun (WGS) entry which is preliminary data.</text>
</comment>
<evidence type="ECO:0000256" key="1">
    <source>
        <dbReference type="ARBA" id="ARBA00001946"/>
    </source>
</evidence>
<evidence type="ECO:0000256" key="5">
    <source>
        <dbReference type="ARBA" id="ARBA00011895"/>
    </source>
</evidence>
<comment type="similarity">
    <text evidence="4 15">Belongs to the purine/pyrimidine phosphoribosyltransferase family.</text>
</comment>
<comment type="subcellular location">
    <subcellularLocation>
        <location evidence="2 15">Cytoplasm</location>
    </subcellularLocation>
</comment>
<dbReference type="Proteomes" id="UP000004310">
    <property type="component" value="Unassembled WGS sequence"/>
</dbReference>
<evidence type="ECO:0000256" key="4">
    <source>
        <dbReference type="ARBA" id="ARBA00008391"/>
    </source>
</evidence>
<name>Q0G4N4_9HYPH</name>
<dbReference type="PANTHER" id="PTHR43340:SF1">
    <property type="entry name" value="HYPOXANTHINE PHOSPHORIBOSYLTRANSFERASE"/>
    <property type="match status" value="1"/>
</dbReference>
<dbReference type="Pfam" id="PF00156">
    <property type="entry name" value="Pribosyltran"/>
    <property type="match status" value="1"/>
</dbReference>
<dbReference type="eggNOG" id="COG0634">
    <property type="taxonomic scope" value="Bacteria"/>
</dbReference>
<dbReference type="GO" id="GO:0000166">
    <property type="term" value="F:nucleotide binding"/>
    <property type="evidence" value="ECO:0007669"/>
    <property type="project" value="UniProtKB-KW"/>
</dbReference>
<evidence type="ECO:0000256" key="11">
    <source>
        <dbReference type="ARBA" id="ARBA00022741"/>
    </source>
</evidence>
<dbReference type="GO" id="GO:0052657">
    <property type="term" value="F:guanine phosphoribosyltransferase activity"/>
    <property type="evidence" value="ECO:0007669"/>
    <property type="project" value="RHEA"/>
</dbReference>
<reference evidence="17 18" key="1">
    <citation type="journal article" date="2010" name="J. Bacteriol.">
        <title>Genome sequence of Fulvimarina pelagi HTCC2506T, a Mn(II)-oxidizing alphaproteobacterium possessing an aerobic anoxygenic photosynthetic gene cluster and Xanthorhodopsin.</title>
        <authorList>
            <person name="Kang I."/>
            <person name="Oh H.M."/>
            <person name="Lim S.I."/>
            <person name="Ferriera S."/>
            <person name="Giovannoni S.J."/>
            <person name="Cho J.C."/>
        </authorList>
    </citation>
    <scope>NUCLEOTIDE SEQUENCE [LARGE SCALE GENOMIC DNA]</scope>
    <source>
        <strain evidence="17 18">HTCC2506</strain>
    </source>
</reference>
<evidence type="ECO:0000256" key="7">
    <source>
        <dbReference type="ARBA" id="ARBA00022676"/>
    </source>
</evidence>
<dbReference type="EMBL" id="AATP01000001">
    <property type="protein sequence ID" value="EAU43380.1"/>
    <property type="molecule type" value="Genomic_DNA"/>
</dbReference>
<evidence type="ECO:0000256" key="8">
    <source>
        <dbReference type="ARBA" id="ARBA00022679"/>
    </source>
</evidence>
<evidence type="ECO:0000259" key="16">
    <source>
        <dbReference type="Pfam" id="PF00156"/>
    </source>
</evidence>
<dbReference type="GO" id="GO:0005829">
    <property type="term" value="C:cytosol"/>
    <property type="evidence" value="ECO:0007669"/>
    <property type="project" value="TreeGrafter"/>
</dbReference>
<comment type="cofactor">
    <cofactor evidence="1 15">
        <name>Mg(2+)</name>
        <dbReference type="ChEBI" id="CHEBI:18420"/>
    </cofactor>
</comment>
<evidence type="ECO:0000256" key="6">
    <source>
        <dbReference type="ARBA" id="ARBA00022490"/>
    </source>
</evidence>
<gene>
    <name evidence="17" type="ORF">FP2506_11061</name>
</gene>
<dbReference type="GO" id="GO:0006166">
    <property type="term" value="P:purine ribonucleoside salvage"/>
    <property type="evidence" value="ECO:0007669"/>
    <property type="project" value="UniProtKB-KW"/>
</dbReference>
<evidence type="ECO:0000256" key="14">
    <source>
        <dbReference type="ARBA" id="ARBA00049402"/>
    </source>
</evidence>
<keyword evidence="7 15" id="KW-0328">Glycosyltransferase</keyword>
<dbReference type="RefSeq" id="WP_007067354.1">
    <property type="nucleotide sequence ID" value="NZ_DS022272.1"/>
</dbReference>
<comment type="catalytic activity">
    <reaction evidence="13">
        <text>GMP + diphosphate = guanine + 5-phospho-alpha-D-ribose 1-diphosphate</text>
        <dbReference type="Rhea" id="RHEA:25424"/>
        <dbReference type="ChEBI" id="CHEBI:16235"/>
        <dbReference type="ChEBI" id="CHEBI:33019"/>
        <dbReference type="ChEBI" id="CHEBI:58017"/>
        <dbReference type="ChEBI" id="CHEBI:58115"/>
        <dbReference type="EC" id="2.4.2.8"/>
    </reaction>
    <physiologicalReaction direction="right-to-left" evidence="13">
        <dbReference type="Rhea" id="RHEA:25426"/>
    </physiologicalReaction>
</comment>
<dbReference type="EC" id="2.4.2.8" evidence="5 15"/>
<dbReference type="GO" id="GO:0004422">
    <property type="term" value="F:hypoxanthine phosphoribosyltransferase activity"/>
    <property type="evidence" value="ECO:0007669"/>
    <property type="project" value="InterPro"/>
</dbReference>
<evidence type="ECO:0000256" key="12">
    <source>
        <dbReference type="ARBA" id="ARBA00022842"/>
    </source>
</evidence>
<keyword evidence="12 15" id="KW-0460">Magnesium</keyword>
<evidence type="ECO:0000313" key="18">
    <source>
        <dbReference type="Proteomes" id="UP000004310"/>
    </source>
</evidence>
<dbReference type="InterPro" id="IPR029057">
    <property type="entry name" value="PRTase-like"/>
</dbReference>
<dbReference type="AlphaFoldDB" id="Q0G4N4"/>
<evidence type="ECO:0000256" key="3">
    <source>
        <dbReference type="ARBA" id="ARBA00004669"/>
    </source>
</evidence>
<dbReference type="STRING" id="217511.GCA_001463845_00961"/>
<dbReference type="NCBIfam" id="TIGR01203">
    <property type="entry name" value="HGPRTase"/>
    <property type="match status" value="1"/>
</dbReference>
<dbReference type="GO" id="GO:0032264">
    <property type="term" value="P:IMP salvage"/>
    <property type="evidence" value="ECO:0007669"/>
    <property type="project" value="UniProtKB-UniPathway"/>
</dbReference>
<dbReference type="GO" id="GO:0032263">
    <property type="term" value="P:GMP salvage"/>
    <property type="evidence" value="ECO:0007669"/>
    <property type="project" value="TreeGrafter"/>
</dbReference>
<keyword evidence="8 15" id="KW-0808">Transferase</keyword>
<evidence type="ECO:0000256" key="13">
    <source>
        <dbReference type="ARBA" id="ARBA00048811"/>
    </source>
</evidence>
<dbReference type="CDD" id="cd06223">
    <property type="entry name" value="PRTases_typeI"/>
    <property type="match status" value="1"/>
</dbReference>
<keyword evidence="6 15" id="KW-0963">Cytoplasm</keyword>
<dbReference type="GO" id="GO:0000287">
    <property type="term" value="F:magnesium ion binding"/>
    <property type="evidence" value="ECO:0007669"/>
    <property type="project" value="TreeGrafter"/>
</dbReference>
<evidence type="ECO:0000256" key="10">
    <source>
        <dbReference type="ARBA" id="ARBA00022726"/>
    </source>
</evidence>
<accession>Q0G4N4</accession>
<dbReference type="HOGENOM" id="CLU_073615_0_1_5"/>
<dbReference type="InterPro" id="IPR005904">
    <property type="entry name" value="Hxn_phspho_trans"/>
</dbReference>
<dbReference type="Gene3D" id="3.40.50.2020">
    <property type="match status" value="1"/>
</dbReference>
<dbReference type="GO" id="GO:0006178">
    <property type="term" value="P:guanine salvage"/>
    <property type="evidence" value="ECO:0007669"/>
    <property type="project" value="TreeGrafter"/>
</dbReference>
<keyword evidence="9 15" id="KW-0479">Metal-binding</keyword>
<organism evidence="17 18">
    <name type="scientific">Fulvimarina pelagi HTCC2506</name>
    <dbReference type="NCBI Taxonomy" id="314231"/>
    <lineage>
        <taxon>Bacteria</taxon>
        <taxon>Pseudomonadati</taxon>
        <taxon>Pseudomonadota</taxon>
        <taxon>Alphaproteobacteria</taxon>
        <taxon>Hyphomicrobiales</taxon>
        <taxon>Aurantimonadaceae</taxon>
        <taxon>Fulvimarina</taxon>
    </lineage>
</organism>
<protein>
    <recommendedName>
        <fullName evidence="5 15">Hypoxanthine phosphoribosyltransferase</fullName>
        <ecNumber evidence="5 15">2.4.2.8</ecNumber>
    </recommendedName>
</protein>
<dbReference type="PANTHER" id="PTHR43340">
    <property type="entry name" value="HYPOXANTHINE-GUANINE PHOSPHORIBOSYLTRANSFERASE"/>
    <property type="match status" value="1"/>
</dbReference>
<comment type="catalytic activity">
    <reaction evidence="14">
        <text>IMP + diphosphate = hypoxanthine + 5-phospho-alpha-D-ribose 1-diphosphate</text>
        <dbReference type="Rhea" id="RHEA:17973"/>
        <dbReference type="ChEBI" id="CHEBI:17368"/>
        <dbReference type="ChEBI" id="CHEBI:33019"/>
        <dbReference type="ChEBI" id="CHEBI:58017"/>
        <dbReference type="ChEBI" id="CHEBI:58053"/>
        <dbReference type="EC" id="2.4.2.8"/>
    </reaction>
    <physiologicalReaction direction="right-to-left" evidence="14">
        <dbReference type="Rhea" id="RHEA:17975"/>
    </physiologicalReaction>
</comment>
<dbReference type="SUPFAM" id="SSF53271">
    <property type="entry name" value="PRTase-like"/>
    <property type="match status" value="1"/>
</dbReference>
<evidence type="ECO:0000256" key="9">
    <source>
        <dbReference type="ARBA" id="ARBA00022723"/>
    </source>
</evidence>
<evidence type="ECO:0000256" key="2">
    <source>
        <dbReference type="ARBA" id="ARBA00004496"/>
    </source>
</evidence>
<dbReference type="UniPathway" id="UPA00591">
    <property type="reaction ID" value="UER00648"/>
</dbReference>
<dbReference type="InterPro" id="IPR000836">
    <property type="entry name" value="PRTase_dom"/>
</dbReference>
<keyword evidence="11 15" id="KW-0547">Nucleotide-binding</keyword>
<dbReference type="GO" id="GO:0046100">
    <property type="term" value="P:hypoxanthine metabolic process"/>
    <property type="evidence" value="ECO:0007669"/>
    <property type="project" value="TreeGrafter"/>
</dbReference>
<feature type="domain" description="Phosphoribosyltransferase" evidence="16">
    <location>
        <begin position="10"/>
        <end position="164"/>
    </location>
</feature>
<evidence type="ECO:0000256" key="15">
    <source>
        <dbReference type="RuleBase" id="RU364099"/>
    </source>
</evidence>
<evidence type="ECO:0000313" key="17">
    <source>
        <dbReference type="EMBL" id="EAU43380.1"/>
    </source>
</evidence>